<dbReference type="KEGG" id="rei:IE4771_PD00095"/>
<gene>
    <name evidence="2" type="ORF">IE4771_PD00095</name>
</gene>
<keyword evidence="1" id="KW-0472">Membrane</keyword>
<feature type="transmembrane region" description="Helical" evidence="1">
    <location>
        <begin position="49"/>
        <end position="75"/>
    </location>
</feature>
<dbReference type="InterPro" id="IPR008407">
    <property type="entry name" value="Brnchd-chn_aa_trnsp_AzlD"/>
</dbReference>
<keyword evidence="1" id="KW-1133">Transmembrane helix</keyword>
<dbReference type="OrthoDB" id="8020840at2"/>
<dbReference type="Proteomes" id="UP000027180">
    <property type="component" value="Plasmid pRetIE4771d"/>
</dbReference>
<keyword evidence="2" id="KW-0614">Plasmid</keyword>
<evidence type="ECO:0000313" key="3">
    <source>
        <dbReference type="Proteomes" id="UP000027180"/>
    </source>
</evidence>
<keyword evidence="1" id="KW-0812">Transmembrane</keyword>
<accession>A0A060IF97</accession>
<organism evidence="2 3">
    <name type="scientific">Rhizobium etli bv. mimosae str. IE4771</name>
    <dbReference type="NCBI Taxonomy" id="1432050"/>
    <lineage>
        <taxon>Bacteria</taxon>
        <taxon>Pseudomonadati</taxon>
        <taxon>Pseudomonadota</taxon>
        <taxon>Alphaproteobacteria</taxon>
        <taxon>Hyphomicrobiales</taxon>
        <taxon>Rhizobiaceae</taxon>
        <taxon>Rhizobium/Agrobacterium group</taxon>
        <taxon>Rhizobium</taxon>
    </lineage>
</organism>
<evidence type="ECO:0000256" key="1">
    <source>
        <dbReference type="SAM" id="Phobius"/>
    </source>
</evidence>
<feature type="transmembrane region" description="Helical" evidence="1">
    <location>
        <begin position="81"/>
        <end position="99"/>
    </location>
</feature>
<dbReference type="RefSeq" id="WP_040141566.1">
    <property type="nucleotide sequence ID" value="NZ_CP006990.1"/>
</dbReference>
<dbReference type="AlphaFoldDB" id="A0A060IF97"/>
<dbReference type="HOGENOM" id="CLU_152361_2_1_5"/>
<feature type="transmembrane region" description="Helical" evidence="1">
    <location>
        <begin position="6"/>
        <end position="29"/>
    </location>
</feature>
<geneLocation type="plasmid" evidence="2 3">
    <name>pRetIE4771d</name>
</geneLocation>
<protein>
    <submittedName>
        <fullName evidence="2">Branched-chain amino acid transporter AzlD-like protein</fullName>
    </submittedName>
</protein>
<sequence length="101" mass="10300">MTLDLQTLFAILAMAAATILTRVSGLFLLRYVSLDGGRRKAIESIPPAVLMAVVAPTAFATGIAESAACAVTALAALRLPMLVSVAVGVVCVALLRAMGLS</sequence>
<reference evidence="2 3" key="1">
    <citation type="submission" date="2013-12" db="EMBL/GenBank/DDBJ databases">
        <title>Complete genome sequence of Rhizobium etli bv. mimosae IE4771.</title>
        <authorList>
            <person name="Bustos P."/>
            <person name="Santamaria R.I."/>
            <person name="Lozano L."/>
            <person name="Ormeno-Orrillo E."/>
            <person name="Rogel M.A."/>
            <person name="Romero D."/>
            <person name="Cevallos M.A."/>
            <person name="Martinez-Romero E."/>
            <person name="Gonzalez V."/>
        </authorList>
    </citation>
    <scope>NUCLEOTIDE SEQUENCE [LARGE SCALE GENOMIC DNA]</scope>
    <source>
        <strain evidence="2 3">IE4771</strain>
        <plasmid evidence="3">Plasmid pRetIE4771d</plasmid>
    </source>
</reference>
<name>A0A060IF97_RHIET</name>
<dbReference type="Pfam" id="PF05437">
    <property type="entry name" value="AzlD"/>
    <property type="match status" value="1"/>
</dbReference>
<dbReference type="EMBL" id="CP006990">
    <property type="protein sequence ID" value="AIC30650.1"/>
    <property type="molecule type" value="Genomic_DNA"/>
</dbReference>
<proteinExistence type="predicted"/>
<evidence type="ECO:0000313" key="2">
    <source>
        <dbReference type="EMBL" id="AIC30650.1"/>
    </source>
</evidence>